<dbReference type="GO" id="GO:0006598">
    <property type="term" value="P:polyamine catabolic process"/>
    <property type="evidence" value="ECO:0007669"/>
    <property type="project" value="TreeGrafter"/>
</dbReference>
<dbReference type="InterPro" id="IPR029062">
    <property type="entry name" value="Class_I_gatase-like"/>
</dbReference>
<dbReference type="SUPFAM" id="SSF52317">
    <property type="entry name" value="Class I glutamine amidotransferase-like"/>
    <property type="match status" value="1"/>
</dbReference>
<dbReference type="PROSITE" id="PS51273">
    <property type="entry name" value="GATASE_TYPE_1"/>
    <property type="match status" value="1"/>
</dbReference>
<dbReference type="GO" id="GO:0005829">
    <property type="term" value="C:cytosol"/>
    <property type="evidence" value="ECO:0007669"/>
    <property type="project" value="TreeGrafter"/>
</dbReference>
<dbReference type="PANTHER" id="PTHR43235">
    <property type="entry name" value="GLUTAMINE AMIDOTRANSFERASE PB2B2.05-RELATED"/>
    <property type="match status" value="1"/>
</dbReference>
<organism evidence="2">
    <name type="scientific">freshwater metagenome</name>
    <dbReference type="NCBI Taxonomy" id="449393"/>
    <lineage>
        <taxon>unclassified sequences</taxon>
        <taxon>metagenomes</taxon>
        <taxon>ecological metagenomes</taxon>
    </lineage>
</organism>
<dbReference type="EMBL" id="CAEZWV010000015">
    <property type="protein sequence ID" value="CAB4672182.1"/>
    <property type="molecule type" value="Genomic_DNA"/>
</dbReference>
<dbReference type="GO" id="GO:0033969">
    <property type="term" value="F:gamma-glutamyl-gamma-aminobutyrate hydrolase activity"/>
    <property type="evidence" value="ECO:0007669"/>
    <property type="project" value="TreeGrafter"/>
</dbReference>
<dbReference type="Pfam" id="PF07722">
    <property type="entry name" value="Peptidase_C26"/>
    <property type="match status" value="1"/>
</dbReference>
<dbReference type="Gene3D" id="3.40.50.880">
    <property type="match status" value="1"/>
</dbReference>
<reference evidence="2" key="1">
    <citation type="submission" date="2020-05" db="EMBL/GenBank/DDBJ databases">
        <authorList>
            <person name="Chiriac C."/>
            <person name="Salcher M."/>
            <person name="Ghai R."/>
            <person name="Kavagutti S V."/>
        </authorList>
    </citation>
    <scope>NUCLEOTIDE SEQUENCE</scope>
</reference>
<dbReference type="AlphaFoldDB" id="A0A6J6ME94"/>
<feature type="region of interest" description="Disordered" evidence="1">
    <location>
        <begin position="1"/>
        <end position="21"/>
    </location>
</feature>
<proteinExistence type="predicted"/>
<dbReference type="CDD" id="cd01745">
    <property type="entry name" value="GATase1_2"/>
    <property type="match status" value="1"/>
</dbReference>
<accession>A0A6J6ME94</accession>
<dbReference type="PANTHER" id="PTHR43235:SF1">
    <property type="entry name" value="GLUTAMINE AMIDOTRANSFERASE PB2B2.05-RELATED"/>
    <property type="match status" value="1"/>
</dbReference>
<dbReference type="InterPro" id="IPR011697">
    <property type="entry name" value="Peptidase_C26"/>
</dbReference>
<sequence>MNPPLIAIPGRRSDEAKGHRTPVVSGGRLYADAVQRAGGLPVVIPPTDDVDLIRATVERCDGMVLLGGGDVSPSQYGREINARLFGVDEFIDDFEIAAVQHAVSLDMPVLAICRGHQILNVALGGTLIQHLENYEVHRDTMHDVQLTQGSLVAEAMGTTHPMTHSFHHQAIETVAPSLTVVGHYSDGTVEAVQHATATWVIGVQWHPEDTAEEDPANQGLFNALIQRAARR</sequence>
<gene>
    <name evidence="2" type="ORF">UFOPK2295_00872</name>
</gene>
<protein>
    <submittedName>
        <fullName evidence="2">Unannotated protein</fullName>
    </submittedName>
</protein>
<evidence type="ECO:0000256" key="1">
    <source>
        <dbReference type="SAM" id="MobiDB-lite"/>
    </source>
</evidence>
<dbReference type="InterPro" id="IPR044668">
    <property type="entry name" value="PuuD-like"/>
</dbReference>
<name>A0A6J6ME94_9ZZZZ</name>
<evidence type="ECO:0000313" key="2">
    <source>
        <dbReference type="EMBL" id="CAB4672182.1"/>
    </source>
</evidence>